<proteinExistence type="predicted"/>
<dbReference type="InterPro" id="IPR011051">
    <property type="entry name" value="RmlC_Cupin_sf"/>
</dbReference>
<comment type="caution">
    <text evidence="1">The sequence shown here is derived from an EMBL/GenBank/DDBJ whole genome shotgun (WGS) entry which is preliminary data.</text>
</comment>
<dbReference type="EMBL" id="JBHRTL010000006">
    <property type="protein sequence ID" value="MFC3154999.1"/>
    <property type="molecule type" value="Genomic_DNA"/>
</dbReference>
<keyword evidence="2" id="KW-1185">Reference proteome</keyword>
<dbReference type="SUPFAM" id="SSF51182">
    <property type="entry name" value="RmlC-like cupins"/>
    <property type="match status" value="1"/>
</dbReference>
<protein>
    <submittedName>
        <fullName evidence="1">Uncharacterized protein</fullName>
    </submittedName>
</protein>
<evidence type="ECO:0000313" key="2">
    <source>
        <dbReference type="Proteomes" id="UP001595548"/>
    </source>
</evidence>
<organism evidence="1 2">
    <name type="scientific">Gilvimarinus japonicus</name>
    <dbReference type="NCBI Taxonomy" id="1796469"/>
    <lineage>
        <taxon>Bacteria</taxon>
        <taxon>Pseudomonadati</taxon>
        <taxon>Pseudomonadota</taxon>
        <taxon>Gammaproteobacteria</taxon>
        <taxon>Cellvibrionales</taxon>
        <taxon>Cellvibrionaceae</taxon>
        <taxon>Gilvimarinus</taxon>
    </lineage>
</organism>
<accession>A0ABV7HMF4</accession>
<gene>
    <name evidence="1" type="ORF">ACFOEB_07275</name>
</gene>
<dbReference type="Proteomes" id="UP001595548">
    <property type="component" value="Unassembled WGS sequence"/>
</dbReference>
<dbReference type="RefSeq" id="WP_382415511.1">
    <property type="nucleotide sequence ID" value="NZ_AP031500.1"/>
</dbReference>
<sequence>MKIYSALNLDTFLANSVQQLAANKLLALQFEHHAYYLPEPKTQTLLAVVSGAVDNLQGFICLATDDALRVVRDWSDSVTLSHLAQTLGAPVLDLAGAVALVPVAIPKPWGREVWYTGIEVRGQAGVGNDRLSTPLPWLLSLLPGRFACDRPQELTLLKILDPLPDEVFGDLYFEMHERKQEVYVVTHVDKTAWPDGVGGIRFGFCPAKRAEFGDDASFKAAYRNAVSDYEQVRRQIDARLDIVKQAEGIEVNTPVSPSQVRYWMRHIDLDLQQQEQARRQYMDSFTQVLPLVVGDVVKVPCYTPHSLLHGVRTVEFQTPVYERKILAFAQKVLTQVEWDTDAALAKIDVACPPQPAICAFQDEEGAIIREQIVDFDDFEVWRLRAPKAGSYVLAGADTYQLVMAVSGEQSVDQRLLGAEQAMLIPARARQGTRIRLEIGAVTLIAKPKQ</sequence>
<name>A0ABV7HMF4_9GAMM</name>
<evidence type="ECO:0000313" key="1">
    <source>
        <dbReference type="EMBL" id="MFC3154999.1"/>
    </source>
</evidence>
<reference evidence="2" key="1">
    <citation type="journal article" date="2019" name="Int. J. Syst. Evol. Microbiol.">
        <title>The Global Catalogue of Microorganisms (GCM) 10K type strain sequencing project: providing services to taxonomists for standard genome sequencing and annotation.</title>
        <authorList>
            <consortium name="The Broad Institute Genomics Platform"/>
            <consortium name="The Broad Institute Genome Sequencing Center for Infectious Disease"/>
            <person name="Wu L."/>
            <person name="Ma J."/>
        </authorList>
    </citation>
    <scope>NUCLEOTIDE SEQUENCE [LARGE SCALE GENOMIC DNA]</scope>
    <source>
        <strain evidence="2">KCTC 52141</strain>
    </source>
</reference>